<protein>
    <submittedName>
        <fullName evidence="1">Uncharacterized protein</fullName>
    </submittedName>
</protein>
<gene>
    <name evidence="1" type="ORF">FZZ93_18080</name>
</gene>
<dbReference type="AlphaFoldDB" id="A0A5D9CKZ4"/>
<name>A0A5D9CKZ4_HALER</name>
<proteinExistence type="predicted"/>
<evidence type="ECO:0000313" key="2">
    <source>
        <dbReference type="Proteomes" id="UP000324260"/>
    </source>
</evidence>
<dbReference type="OrthoDB" id="5288732at2"/>
<accession>A0A5D9CKZ4</accession>
<comment type="caution">
    <text evidence="1">The sequence shown here is derived from an EMBL/GenBank/DDBJ whole genome shotgun (WGS) entry which is preliminary data.</text>
</comment>
<keyword evidence="2" id="KW-1185">Reference proteome</keyword>
<evidence type="ECO:0000313" key="1">
    <source>
        <dbReference type="EMBL" id="TZG30755.1"/>
    </source>
</evidence>
<organism evidence="1 2">
    <name type="scientific">Halomonas eurihalina</name>
    <dbReference type="NCBI Taxonomy" id="42566"/>
    <lineage>
        <taxon>Bacteria</taxon>
        <taxon>Pseudomonadati</taxon>
        <taxon>Pseudomonadota</taxon>
        <taxon>Gammaproteobacteria</taxon>
        <taxon>Oceanospirillales</taxon>
        <taxon>Halomonadaceae</taxon>
        <taxon>Halomonas</taxon>
    </lineage>
</organism>
<reference evidence="1 2" key="1">
    <citation type="submission" date="2019-08" db="EMBL/GenBank/DDBJ databases">
        <title>Draft Genome Sequence of Halomonas eurihalina Isolated from Preserved Hide-surface.</title>
        <authorList>
            <person name="Hussain S.A."/>
            <person name="Xu A."/>
            <person name="Sarker M."/>
            <person name="Sommers C."/>
        </authorList>
    </citation>
    <scope>NUCLEOTIDE SEQUENCE [LARGE SCALE GENOMIC DNA]</scope>
    <source>
        <strain evidence="1 2">MS1</strain>
    </source>
</reference>
<dbReference type="Proteomes" id="UP000324260">
    <property type="component" value="Unassembled WGS sequence"/>
</dbReference>
<sequence length="38" mass="4004">MVASDGQAAFPFLLTPAIAPLRLSHGRTGHHSSDKETS</sequence>
<dbReference type="EMBL" id="VTPU01000035">
    <property type="protein sequence ID" value="TZG30755.1"/>
    <property type="molecule type" value="Genomic_DNA"/>
</dbReference>